<keyword evidence="3 5" id="KW-0347">Helicase</keyword>
<dbReference type="InterPro" id="IPR014016">
    <property type="entry name" value="UvrD-like_ATP-bd"/>
</dbReference>
<organism evidence="7">
    <name type="scientific">Desulfitobacterium hafniense</name>
    <name type="common">Desulfitobacterium frappieri</name>
    <dbReference type="NCBI Taxonomy" id="49338"/>
    <lineage>
        <taxon>Bacteria</taxon>
        <taxon>Bacillati</taxon>
        <taxon>Bacillota</taxon>
        <taxon>Clostridia</taxon>
        <taxon>Eubacteriales</taxon>
        <taxon>Desulfitobacteriaceae</taxon>
        <taxon>Desulfitobacterium</taxon>
    </lineage>
</organism>
<evidence type="ECO:0000313" key="9">
    <source>
        <dbReference type="Proteomes" id="UP000054623"/>
    </source>
</evidence>
<name>A0A098AWY1_DESHA</name>
<dbReference type="PANTHER" id="PTHR11070:SF17">
    <property type="entry name" value="DNA HELICASE IV"/>
    <property type="match status" value="1"/>
</dbReference>
<dbReference type="GO" id="GO:0043138">
    <property type="term" value="F:3'-5' DNA helicase activity"/>
    <property type="evidence" value="ECO:0007669"/>
    <property type="project" value="TreeGrafter"/>
</dbReference>
<feature type="domain" description="UvrD-like helicase ATP-binding" evidence="6">
    <location>
        <begin position="215"/>
        <end position="596"/>
    </location>
</feature>
<evidence type="ECO:0000256" key="3">
    <source>
        <dbReference type="ARBA" id="ARBA00022806"/>
    </source>
</evidence>
<feature type="binding site" evidence="5">
    <location>
        <begin position="236"/>
        <end position="243"/>
    </location>
    <ligand>
        <name>ATP</name>
        <dbReference type="ChEBI" id="CHEBI:30616"/>
    </ligand>
</feature>
<dbReference type="GO" id="GO:0000725">
    <property type="term" value="P:recombinational repair"/>
    <property type="evidence" value="ECO:0007669"/>
    <property type="project" value="TreeGrafter"/>
</dbReference>
<evidence type="ECO:0000256" key="2">
    <source>
        <dbReference type="ARBA" id="ARBA00022801"/>
    </source>
</evidence>
<sequence>MQDDIKGQGNQEGGQAEEEQHYLSEVLDLVNQQMEEELKNAALSKEELIAFRKEMYEDTVHYSRDFARLTEMNQYLAVVKNQTEKYTHTARRVERYKKILGSPYFGRFDFQEEGYDQEKIYIGLYNVIDARTQDVRVYDWRAPISSIFYRYELGEARYQAPQGEIIGEVSLKRQYKIRHSQLKYFFDSNLRITDDALQEILGRNSSPTMRQIVETLQKEQDEIIRDRSNEVLIVQGVAGSGKTSIALHRIAYLMYEGFNSRLRSNNILIISPNDVFCQYISTVLPELGEENVLQATFDDLTGRVFPGRFRVETRDQQLELLLNRQNTPLGSRKEKNIMFKGSRSFLKILERLIYHYGHRLIQFEDVYYHGQLIESKQLIKSRFLNNKIGIPMTKQLKRIEKTLWERIHPLQKKRRAALTRLVAVNPEHLLEIKPYARLLALREAHALMEKIHSFTEVDYQGVYERLLKDRRLFGKLAQGLELPEGIEELLEGTLEDIAKGELSYEDSAALFYLKLRLEGEHYSDIRQVVIDEAQDYSPLQYQVFKLLFPNAHFTILGDVAQTIERTGDEAAYDQVKEIFACPHTLKLTLTKGYRSTFEISAFAQRIYGESRGGFPFERHGPEPEVKLAANLQEMTGKMLRDIAAFQEEGFETIAVIGKTFADCQEIYKKLHQKIKVSLVHPREGEMEKGVLIIPAYGAKGLEFDCALIHGADAQNYQSELDKRLLYIACTRALHRLQLYAVGEKSPFLRFSAH</sequence>
<evidence type="ECO:0000256" key="1">
    <source>
        <dbReference type="ARBA" id="ARBA00022741"/>
    </source>
</evidence>
<evidence type="ECO:0000256" key="5">
    <source>
        <dbReference type="PROSITE-ProRule" id="PRU00560"/>
    </source>
</evidence>
<dbReference type="Pfam" id="PF13538">
    <property type="entry name" value="UvrD_C_2"/>
    <property type="match status" value="1"/>
</dbReference>
<dbReference type="SUPFAM" id="SSF52540">
    <property type="entry name" value="P-loop containing nucleoside triphosphate hydrolases"/>
    <property type="match status" value="1"/>
</dbReference>
<dbReference type="PROSITE" id="PS51198">
    <property type="entry name" value="UVRD_HELICASE_ATP_BIND"/>
    <property type="match status" value="1"/>
</dbReference>
<dbReference type="Gene3D" id="3.40.50.300">
    <property type="entry name" value="P-loop containing nucleotide triphosphate hydrolases"/>
    <property type="match status" value="3"/>
</dbReference>
<keyword evidence="4 5" id="KW-0067">ATP-binding</keyword>
<protein>
    <submittedName>
        <fullName evidence="8">ATP-dependent DNA helicase</fullName>
    </submittedName>
    <submittedName>
        <fullName evidence="7">Helicase IV</fullName>
    </submittedName>
</protein>
<reference evidence="7" key="1">
    <citation type="submission" date="2014-07" db="EMBL/GenBank/DDBJ databases">
        <authorList>
            <person name="Hornung V.Bastian."/>
        </authorList>
    </citation>
    <scope>NUCLEOTIDE SEQUENCE</scope>
    <source>
        <strain evidence="7">PCE-S</strain>
    </source>
</reference>
<dbReference type="OrthoDB" id="9787585at2"/>
<dbReference type="AlphaFoldDB" id="A0A098AWY1"/>
<proteinExistence type="predicted"/>
<dbReference type="PATRIC" id="fig|49338.4.peg.1316"/>
<dbReference type="Pfam" id="PF00580">
    <property type="entry name" value="UvrD-helicase"/>
    <property type="match status" value="1"/>
</dbReference>
<dbReference type="EMBL" id="LOCK01000039">
    <property type="protein sequence ID" value="KTE90503.1"/>
    <property type="molecule type" value="Genomic_DNA"/>
</dbReference>
<evidence type="ECO:0000313" key="8">
    <source>
        <dbReference type="EMBL" id="KTE90503.1"/>
    </source>
</evidence>
<dbReference type="InterPro" id="IPR000212">
    <property type="entry name" value="DNA_helicase_UvrD/REP"/>
</dbReference>
<keyword evidence="2 5" id="KW-0378">Hydrolase</keyword>
<dbReference type="PANTHER" id="PTHR11070">
    <property type="entry name" value="UVRD / RECB / PCRA DNA HELICASE FAMILY MEMBER"/>
    <property type="match status" value="1"/>
</dbReference>
<evidence type="ECO:0000256" key="4">
    <source>
        <dbReference type="ARBA" id="ARBA00022840"/>
    </source>
</evidence>
<accession>A0A098AWY1</accession>
<evidence type="ECO:0000259" key="6">
    <source>
        <dbReference type="PROSITE" id="PS51198"/>
    </source>
</evidence>
<dbReference type="GO" id="GO:0005524">
    <property type="term" value="F:ATP binding"/>
    <property type="evidence" value="ECO:0007669"/>
    <property type="project" value="UniProtKB-UniRule"/>
</dbReference>
<dbReference type="InterPro" id="IPR027417">
    <property type="entry name" value="P-loop_NTPase"/>
</dbReference>
<keyword evidence="1 5" id="KW-0547">Nucleotide-binding</keyword>
<dbReference type="RefSeq" id="WP_011459555.1">
    <property type="nucleotide sequence ID" value="NZ_JAYFNZ010000003.1"/>
</dbReference>
<dbReference type="InterPro" id="IPR027785">
    <property type="entry name" value="UvrD-like_helicase_C"/>
</dbReference>
<gene>
    <name evidence="8" type="ORF">AT727_07895</name>
    <name evidence="7" type="ORF">DPCES_1216</name>
</gene>
<evidence type="ECO:0000313" key="7">
    <source>
        <dbReference type="EMBL" id="CDX01103.1"/>
    </source>
</evidence>
<dbReference type="Proteomes" id="UP000054623">
    <property type="component" value="Unassembled WGS sequence"/>
</dbReference>
<dbReference type="EMBL" id="LK996017">
    <property type="protein sequence ID" value="CDX01103.1"/>
    <property type="molecule type" value="Genomic_DNA"/>
</dbReference>
<dbReference type="GO" id="GO:0005829">
    <property type="term" value="C:cytosol"/>
    <property type="evidence" value="ECO:0007669"/>
    <property type="project" value="TreeGrafter"/>
</dbReference>
<reference evidence="8 9" key="2">
    <citation type="submission" date="2015-12" db="EMBL/GenBank/DDBJ databases">
        <title>Draft Genome Sequence of Desulfitobacterium hafniense Strain DH, a Sulfate-reducing Bacterium Isolated from Paddy Soils.</title>
        <authorList>
            <person name="Bao P."/>
            <person name="Zhang X."/>
            <person name="Li G."/>
        </authorList>
    </citation>
    <scope>NUCLEOTIDE SEQUENCE [LARGE SCALE GENOMIC DNA]</scope>
    <source>
        <strain evidence="8 9">DH</strain>
    </source>
</reference>
<dbReference type="GO" id="GO:0016787">
    <property type="term" value="F:hydrolase activity"/>
    <property type="evidence" value="ECO:0007669"/>
    <property type="project" value="UniProtKB-UniRule"/>
</dbReference>
<dbReference type="OMA" id="QSKAYME"/>
<dbReference type="GO" id="GO:0003677">
    <property type="term" value="F:DNA binding"/>
    <property type="evidence" value="ECO:0007669"/>
    <property type="project" value="InterPro"/>
</dbReference>